<organism evidence="2 3">
    <name type="scientific">Enterococcus alcedinis</name>
    <dbReference type="NCBI Taxonomy" id="1274384"/>
    <lineage>
        <taxon>Bacteria</taxon>
        <taxon>Bacillati</taxon>
        <taxon>Bacillota</taxon>
        <taxon>Bacilli</taxon>
        <taxon>Lactobacillales</taxon>
        <taxon>Enterococcaceae</taxon>
        <taxon>Enterococcus</taxon>
    </lineage>
</organism>
<dbReference type="Pfam" id="PF19893">
    <property type="entry name" value="DUF6366"/>
    <property type="match status" value="1"/>
</dbReference>
<feature type="transmembrane region" description="Helical" evidence="1">
    <location>
        <begin position="41"/>
        <end position="59"/>
    </location>
</feature>
<keyword evidence="1" id="KW-1133">Transmembrane helix</keyword>
<protein>
    <recommendedName>
        <fullName evidence="4">Phage capsid protein</fullName>
    </recommendedName>
</protein>
<evidence type="ECO:0000313" key="2">
    <source>
        <dbReference type="EMBL" id="GGI66217.1"/>
    </source>
</evidence>
<gene>
    <name evidence="2" type="ORF">GCM10011482_18710</name>
</gene>
<reference evidence="2" key="1">
    <citation type="journal article" date="2014" name="Int. J. Syst. Evol. Microbiol.">
        <title>Complete genome sequence of Corynebacterium casei LMG S-19264T (=DSM 44701T), isolated from a smear-ripened cheese.</title>
        <authorList>
            <consortium name="US DOE Joint Genome Institute (JGI-PGF)"/>
            <person name="Walter F."/>
            <person name="Albersmeier A."/>
            <person name="Kalinowski J."/>
            <person name="Ruckert C."/>
        </authorList>
    </citation>
    <scope>NUCLEOTIDE SEQUENCE</scope>
    <source>
        <strain evidence="2">CCM 8433</strain>
    </source>
</reference>
<keyword evidence="1" id="KW-0812">Transmembrane</keyword>
<evidence type="ECO:0000256" key="1">
    <source>
        <dbReference type="SAM" id="Phobius"/>
    </source>
</evidence>
<evidence type="ECO:0008006" key="4">
    <source>
        <dbReference type="Google" id="ProtNLM"/>
    </source>
</evidence>
<dbReference type="RefSeq" id="WP_188368050.1">
    <property type="nucleotide sequence ID" value="NZ_BMDT01000009.1"/>
</dbReference>
<comment type="caution">
    <text evidence="2">The sequence shown here is derived from an EMBL/GenBank/DDBJ whole genome shotgun (WGS) entry which is preliminary data.</text>
</comment>
<dbReference type="InterPro" id="IPR045946">
    <property type="entry name" value="DUF6366"/>
</dbReference>
<sequence>MAKDKRKNKEGPPVASMFENAGRIFRGNVGDQYHRGSWKSTLIIIIILIVGYFIYATFFK</sequence>
<reference evidence="2" key="2">
    <citation type="submission" date="2020-09" db="EMBL/GenBank/DDBJ databases">
        <authorList>
            <person name="Sun Q."/>
            <person name="Sedlacek I."/>
        </authorList>
    </citation>
    <scope>NUCLEOTIDE SEQUENCE</scope>
    <source>
        <strain evidence="2">CCM 8433</strain>
    </source>
</reference>
<keyword evidence="3" id="KW-1185">Reference proteome</keyword>
<name>A0A917N6U7_9ENTE</name>
<dbReference type="AlphaFoldDB" id="A0A917N6U7"/>
<accession>A0A917N6U7</accession>
<dbReference type="Proteomes" id="UP000622610">
    <property type="component" value="Unassembled WGS sequence"/>
</dbReference>
<proteinExistence type="predicted"/>
<dbReference type="EMBL" id="BMDT01000009">
    <property type="protein sequence ID" value="GGI66217.1"/>
    <property type="molecule type" value="Genomic_DNA"/>
</dbReference>
<keyword evidence="1" id="KW-0472">Membrane</keyword>
<evidence type="ECO:0000313" key="3">
    <source>
        <dbReference type="Proteomes" id="UP000622610"/>
    </source>
</evidence>